<dbReference type="GO" id="GO:0006310">
    <property type="term" value="P:DNA recombination"/>
    <property type="evidence" value="ECO:0007669"/>
    <property type="project" value="UniProtKB-KW"/>
</dbReference>
<evidence type="ECO:0000259" key="6">
    <source>
        <dbReference type="PROSITE" id="PS51898"/>
    </source>
</evidence>
<comment type="similarity">
    <text evidence="1">Belongs to the 'phage' integrase family.</text>
</comment>
<dbReference type="Gene3D" id="1.10.443.10">
    <property type="entry name" value="Intergrase catalytic core"/>
    <property type="match status" value="1"/>
</dbReference>
<dbReference type="InterPro" id="IPR050808">
    <property type="entry name" value="Phage_Integrase"/>
</dbReference>
<dbReference type="GO" id="GO:0015074">
    <property type="term" value="P:DNA integration"/>
    <property type="evidence" value="ECO:0007669"/>
    <property type="project" value="UniProtKB-KW"/>
</dbReference>
<dbReference type="PROSITE" id="PS51900">
    <property type="entry name" value="CB"/>
    <property type="match status" value="1"/>
</dbReference>
<keyword evidence="2" id="KW-0229">DNA integration</keyword>
<dbReference type="EMBL" id="AP019831">
    <property type="protein sequence ID" value="BBM44431.1"/>
    <property type="molecule type" value="Genomic_DNA"/>
</dbReference>
<evidence type="ECO:0000256" key="3">
    <source>
        <dbReference type="ARBA" id="ARBA00023125"/>
    </source>
</evidence>
<dbReference type="Gene3D" id="1.10.150.130">
    <property type="match status" value="1"/>
</dbReference>
<evidence type="ECO:0000313" key="9">
    <source>
        <dbReference type="Proteomes" id="UP000422644"/>
    </source>
</evidence>
<organism evidence="8 9">
    <name type="scientific">Leptotrichia trevisanii</name>
    <dbReference type="NCBI Taxonomy" id="109328"/>
    <lineage>
        <taxon>Bacteria</taxon>
        <taxon>Fusobacteriati</taxon>
        <taxon>Fusobacteriota</taxon>
        <taxon>Fusobacteriia</taxon>
        <taxon>Fusobacteriales</taxon>
        <taxon>Leptotrichiaceae</taxon>
        <taxon>Leptotrichia</taxon>
    </lineage>
</organism>
<proteinExistence type="inferred from homology"/>
<dbReference type="PANTHER" id="PTHR30629:SF2">
    <property type="entry name" value="PROPHAGE INTEGRASE INTS-RELATED"/>
    <property type="match status" value="1"/>
</dbReference>
<sequence length="356" mass="42016">MAKNRTKKGNGRGSITKTKKNKPYWVRVTDSVTKKRVSLGLYKTKKEAQQKLDEYLFNPYNLETHTMTFEEIFNLFKEAQEKNVAKATFKSYINSYKRCKPLYNLIFRDIKAPQLQSLINSLNCSKGTKSITKGFLSVLYKYAIEMEILTTNRAEHIKLPKESKHKKINIFTGYDIKKLWENIKIDWVEYILIMIYTGMRIGEAVNLKKENVDLINGIIFGGNKTEKGMNRKIPIRDDIYPIIQNLYKNSPTDYLFYNKNWVFKKKNNENKPIRENYFREKFNETLEALGIEKHQTHDCRKTLATFMSKYQLNEVQITEILGHESINTTIDYYVKKEDEQELKKSINKIDFLKDVV</sequence>
<name>A0A510K153_9FUSO</name>
<gene>
    <name evidence="8" type="ORF">JMUB3870_0538</name>
</gene>
<dbReference type="InterPro" id="IPR013762">
    <property type="entry name" value="Integrase-like_cat_sf"/>
</dbReference>
<dbReference type="InterPro" id="IPR044068">
    <property type="entry name" value="CB"/>
</dbReference>
<dbReference type="PROSITE" id="PS51898">
    <property type="entry name" value="TYR_RECOMBINASE"/>
    <property type="match status" value="1"/>
</dbReference>
<keyword evidence="3 5" id="KW-0238">DNA-binding</keyword>
<keyword evidence="4" id="KW-0233">DNA recombination</keyword>
<dbReference type="CDD" id="cd00796">
    <property type="entry name" value="INT_Rci_Hp1_C"/>
    <property type="match status" value="1"/>
</dbReference>
<protein>
    <submittedName>
        <fullName evidence="8">Integrase</fullName>
    </submittedName>
</protein>
<dbReference type="PANTHER" id="PTHR30629">
    <property type="entry name" value="PROPHAGE INTEGRASE"/>
    <property type="match status" value="1"/>
</dbReference>
<dbReference type="SUPFAM" id="SSF56349">
    <property type="entry name" value="DNA breaking-rejoining enzymes"/>
    <property type="match status" value="1"/>
</dbReference>
<evidence type="ECO:0000256" key="4">
    <source>
        <dbReference type="ARBA" id="ARBA00023172"/>
    </source>
</evidence>
<evidence type="ECO:0000256" key="2">
    <source>
        <dbReference type="ARBA" id="ARBA00022908"/>
    </source>
</evidence>
<evidence type="ECO:0000259" key="7">
    <source>
        <dbReference type="PROSITE" id="PS51900"/>
    </source>
</evidence>
<dbReference type="Pfam" id="PF00589">
    <property type="entry name" value="Phage_integrase"/>
    <property type="match status" value="1"/>
</dbReference>
<dbReference type="InterPro" id="IPR011010">
    <property type="entry name" value="DNA_brk_join_enz"/>
</dbReference>
<feature type="domain" description="Core-binding (CB)" evidence="7">
    <location>
        <begin position="67"/>
        <end position="144"/>
    </location>
</feature>
<accession>A0A510K153</accession>
<evidence type="ECO:0000313" key="8">
    <source>
        <dbReference type="EMBL" id="BBM44431.1"/>
    </source>
</evidence>
<dbReference type="GO" id="GO:0003677">
    <property type="term" value="F:DNA binding"/>
    <property type="evidence" value="ECO:0007669"/>
    <property type="project" value="UniProtKB-UniRule"/>
</dbReference>
<feature type="domain" description="Tyr recombinase" evidence="6">
    <location>
        <begin position="166"/>
        <end position="347"/>
    </location>
</feature>
<dbReference type="Proteomes" id="UP000422644">
    <property type="component" value="Chromosome"/>
</dbReference>
<dbReference type="InterPro" id="IPR002104">
    <property type="entry name" value="Integrase_catalytic"/>
</dbReference>
<evidence type="ECO:0000256" key="5">
    <source>
        <dbReference type="PROSITE-ProRule" id="PRU01248"/>
    </source>
</evidence>
<dbReference type="InterPro" id="IPR010998">
    <property type="entry name" value="Integrase_recombinase_N"/>
</dbReference>
<dbReference type="RefSeq" id="WP_026748534.1">
    <property type="nucleotide sequence ID" value="NZ_AP019831.1"/>
</dbReference>
<dbReference type="OrthoDB" id="9801717at2"/>
<dbReference type="AlphaFoldDB" id="A0A510K153"/>
<reference evidence="8 9" key="1">
    <citation type="submission" date="2019-07" db="EMBL/GenBank/DDBJ databases">
        <title>Complete Genome Sequence of Leptotrichia trevisanii Strain JMUB3870.</title>
        <authorList>
            <person name="Watanabe S."/>
            <person name="Cui L."/>
        </authorList>
    </citation>
    <scope>NUCLEOTIDE SEQUENCE [LARGE SCALE GENOMIC DNA]</scope>
    <source>
        <strain evidence="8 9">JMUB3870</strain>
    </source>
</reference>
<keyword evidence="9" id="KW-1185">Reference proteome</keyword>
<evidence type="ECO:0000256" key="1">
    <source>
        <dbReference type="ARBA" id="ARBA00008857"/>
    </source>
</evidence>